<sequence>MKMHEFQCSRCLQVKLEPLPFHSQHTLCTACVRAVLPLPDTERMRRPGDRSAPPPSPPMRRASSSHGLGVCVWLVVTVFLVGVGIGFEMAGGW</sequence>
<name>A0A6S5TQ38_PSEPU</name>
<keyword evidence="2" id="KW-0472">Membrane</keyword>
<gene>
    <name evidence="3" type="ORF">WP8W18C01_11730</name>
</gene>
<organism evidence="3 4">
    <name type="scientific">Pseudomonas putida</name>
    <name type="common">Arthrobacter siderocapsulatus</name>
    <dbReference type="NCBI Taxonomy" id="303"/>
    <lineage>
        <taxon>Bacteria</taxon>
        <taxon>Pseudomonadati</taxon>
        <taxon>Pseudomonadota</taxon>
        <taxon>Gammaproteobacteria</taxon>
        <taxon>Pseudomonadales</taxon>
        <taxon>Pseudomonadaceae</taxon>
        <taxon>Pseudomonas</taxon>
    </lineage>
</organism>
<dbReference type="SUPFAM" id="SSF57850">
    <property type="entry name" value="RING/U-box"/>
    <property type="match status" value="1"/>
</dbReference>
<accession>A0A6S5TQ38</accession>
<proteinExistence type="predicted"/>
<feature type="transmembrane region" description="Helical" evidence="2">
    <location>
        <begin position="67"/>
        <end position="87"/>
    </location>
</feature>
<evidence type="ECO:0000256" key="1">
    <source>
        <dbReference type="SAM" id="MobiDB-lite"/>
    </source>
</evidence>
<evidence type="ECO:0000256" key="2">
    <source>
        <dbReference type="SAM" id="Phobius"/>
    </source>
</evidence>
<dbReference type="AlphaFoldDB" id="A0A6S5TQ38"/>
<dbReference type="Proteomes" id="UP000515680">
    <property type="component" value="Chromosome"/>
</dbReference>
<evidence type="ECO:0000313" key="4">
    <source>
        <dbReference type="Proteomes" id="UP000515680"/>
    </source>
</evidence>
<keyword evidence="2" id="KW-0812">Transmembrane</keyword>
<reference evidence="3 4" key="1">
    <citation type="submission" date="2019-12" db="EMBL/GenBank/DDBJ databases">
        <title>complete genome sequences of Pseudomonas putida str. WP8-W18-CRE-01 isolated from wastewater treatment plant effluent.</title>
        <authorList>
            <person name="Sekizuka T."/>
            <person name="Itokawa K."/>
            <person name="Yatsu K."/>
            <person name="Inamine Y."/>
            <person name="Kuroda M."/>
        </authorList>
    </citation>
    <scope>NUCLEOTIDE SEQUENCE [LARGE SCALE GENOMIC DNA]</scope>
    <source>
        <strain evidence="3 4">WP8-W18-CRE-01</strain>
    </source>
</reference>
<evidence type="ECO:0000313" key="3">
    <source>
        <dbReference type="EMBL" id="BBT38832.1"/>
    </source>
</evidence>
<protein>
    <submittedName>
        <fullName evidence="3">Uncharacterized protein</fullName>
    </submittedName>
</protein>
<keyword evidence="2" id="KW-1133">Transmembrane helix</keyword>
<feature type="region of interest" description="Disordered" evidence="1">
    <location>
        <begin position="41"/>
        <end position="65"/>
    </location>
</feature>
<dbReference type="EMBL" id="AP022227">
    <property type="protein sequence ID" value="BBT38832.1"/>
    <property type="molecule type" value="Genomic_DNA"/>
</dbReference>